<dbReference type="RefSeq" id="WP_153250163.1">
    <property type="nucleotide sequence ID" value="NZ_CP044205.1"/>
</dbReference>
<organism evidence="1 2">
    <name type="scientific">Candidatus Methylospira mobilis</name>
    <dbReference type="NCBI Taxonomy" id="1808979"/>
    <lineage>
        <taxon>Bacteria</taxon>
        <taxon>Pseudomonadati</taxon>
        <taxon>Pseudomonadota</taxon>
        <taxon>Gammaproteobacteria</taxon>
        <taxon>Methylococcales</taxon>
        <taxon>Methylococcaceae</taxon>
        <taxon>Candidatus Methylospira</taxon>
    </lineage>
</organism>
<dbReference type="AlphaFoldDB" id="A0A5Q0BK55"/>
<reference evidence="1 2" key="1">
    <citation type="submission" date="2019-09" db="EMBL/GenBank/DDBJ databases">
        <title>Ecophysiology of the spiral-shaped methanotroph Methylospira mobilis as revealed by the complete genome sequence.</title>
        <authorList>
            <person name="Oshkin I.Y."/>
            <person name="Dedysh S.N."/>
            <person name="Miroshnikov K."/>
            <person name="Danilova O.V."/>
            <person name="Hakobyan A."/>
            <person name="Liesack W."/>
        </authorList>
    </citation>
    <scope>NUCLEOTIDE SEQUENCE [LARGE SCALE GENOMIC DNA]</scope>
    <source>
        <strain evidence="1 2">Shm1</strain>
    </source>
</reference>
<gene>
    <name evidence="1" type="ORF">F6R98_17405</name>
</gene>
<dbReference type="InParanoid" id="A0A5Q0BK55"/>
<protein>
    <submittedName>
        <fullName evidence="1">Uncharacterized protein</fullName>
    </submittedName>
</protein>
<sequence>MTLKEISKSLENSLIHDNGFQYELYKYELEELTEEFKASLRDDNDDYIFAVSANDHEVAMVLIGKSMDMYINDSAKNKLQELWNRNYIKNTTKLIPVFAKLLHNNEIAVTGVKVVDLH</sequence>
<accession>A0A5Q0BK55</accession>
<dbReference type="Proteomes" id="UP000325755">
    <property type="component" value="Chromosome"/>
</dbReference>
<dbReference type="EMBL" id="CP044205">
    <property type="protein sequence ID" value="QFY44193.1"/>
    <property type="molecule type" value="Genomic_DNA"/>
</dbReference>
<dbReference type="OrthoDB" id="572716at2"/>
<name>A0A5Q0BK55_9GAMM</name>
<evidence type="ECO:0000313" key="2">
    <source>
        <dbReference type="Proteomes" id="UP000325755"/>
    </source>
</evidence>
<keyword evidence="2" id="KW-1185">Reference proteome</keyword>
<proteinExistence type="predicted"/>
<dbReference type="KEGG" id="mmob:F6R98_17405"/>
<evidence type="ECO:0000313" key="1">
    <source>
        <dbReference type="EMBL" id="QFY44193.1"/>
    </source>
</evidence>